<reference evidence="1 2" key="1">
    <citation type="submission" date="2020-05" db="EMBL/GenBank/DDBJ databases">
        <authorList>
            <person name="Petersen J."/>
            <person name="Sayavedra L."/>
        </authorList>
    </citation>
    <scope>NUCLEOTIDE SEQUENCE [LARGE SCALE GENOMIC DNA]</scope>
    <source>
        <strain evidence="1">B azoricus SOX ET2 1586I</strain>
    </source>
</reference>
<evidence type="ECO:0000313" key="2">
    <source>
        <dbReference type="Proteomes" id="UP000626656"/>
    </source>
</evidence>
<proteinExistence type="predicted"/>
<accession>A0ABM8M9R0</accession>
<protein>
    <submittedName>
        <fullName evidence="1">Uncharacterized protein</fullName>
    </submittedName>
</protein>
<sequence>MLPSGPGGVHNYLLSVHPDTTKIYFIPFLKNKDAKSADNCLF</sequence>
<evidence type="ECO:0000313" key="1">
    <source>
        <dbReference type="EMBL" id="CAB5504674.1"/>
    </source>
</evidence>
<name>A0ABM8M9R0_9GAMM</name>
<gene>
    <name evidence="1" type="ORF">AZO1586I_1326</name>
</gene>
<keyword evidence="2" id="KW-1185">Reference proteome</keyword>
<comment type="caution">
    <text evidence="1">The sequence shown here is derived from an EMBL/GenBank/DDBJ whole genome shotgun (WGS) entry which is preliminary data.</text>
</comment>
<dbReference type="EMBL" id="CAHJWF010000275">
    <property type="protein sequence ID" value="CAB5504674.1"/>
    <property type="molecule type" value="Genomic_DNA"/>
</dbReference>
<dbReference type="Proteomes" id="UP000626656">
    <property type="component" value="Unassembled WGS sequence"/>
</dbReference>
<organism evidence="1 2">
    <name type="scientific">Bathymodiolus thermophilus thioautotrophic gill symbiont</name>
    <dbReference type="NCBI Taxonomy" id="2360"/>
    <lineage>
        <taxon>Bacteria</taxon>
        <taxon>Pseudomonadati</taxon>
        <taxon>Pseudomonadota</taxon>
        <taxon>Gammaproteobacteria</taxon>
        <taxon>sulfur-oxidizing symbionts</taxon>
    </lineage>
</organism>